<dbReference type="PANTHER" id="PTHR30537:SF21">
    <property type="entry name" value="HTH-TYPE TRANSCRIPTIONAL REGULATOR SINR-RELATED"/>
    <property type="match status" value="1"/>
</dbReference>
<dbReference type="KEGG" id="sod:Sant_2287"/>
<organism evidence="6 7">
    <name type="scientific">Sodalis praecaptivus</name>
    <dbReference type="NCBI Taxonomy" id="1239307"/>
    <lineage>
        <taxon>Bacteria</taxon>
        <taxon>Pseudomonadati</taxon>
        <taxon>Pseudomonadota</taxon>
        <taxon>Gammaproteobacteria</taxon>
        <taxon>Enterobacterales</taxon>
        <taxon>Bruguierivoracaceae</taxon>
        <taxon>Sodalis</taxon>
    </lineage>
</organism>
<evidence type="ECO:0000256" key="3">
    <source>
        <dbReference type="ARBA" id="ARBA00023125"/>
    </source>
</evidence>
<proteinExistence type="inferred from homology"/>
<evidence type="ECO:0000256" key="4">
    <source>
        <dbReference type="ARBA" id="ARBA00023163"/>
    </source>
</evidence>
<keyword evidence="3" id="KW-0238">DNA-binding</keyword>
<protein>
    <submittedName>
        <fullName evidence="6">Transcriptional regulator, LysR family</fullName>
    </submittedName>
</protein>
<name>W0HXT4_9GAMM</name>
<evidence type="ECO:0000256" key="1">
    <source>
        <dbReference type="ARBA" id="ARBA00009437"/>
    </source>
</evidence>
<keyword evidence="7" id="KW-1185">Reference proteome</keyword>
<keyword evidence="2" id="KW-0805">Transcription regulation</keyword>
<dbReference type="SUPFAM" id="SSF53850">
    <property type="entry name" value="Periplasmic binding protein-like II"/>
    <property type="match status" value="1"/>
</dbReference>
<reference evidence="6 7" key="1">
    <citation type="journal article" date="2014" name="Genome Biol. Evol.">
        <title>Genome degeneration and adaptation in a nascent stage of symbiosis.</title>
        <authorList>
            <person name="Oakeson K.F."/>
            <person name="Gil R."/>
            <person name="Clayton A.L."/>
            <person name="Dunn D.M."/>
            <person name="von Niederhausern A.C."/>
            <person name="Hamil C."/>
            <person name="Aoyagi A."/>
            <person name="Duval B."/>
            <person name="Baca A."/>
            <person name="Silva F.J."/>
            <person name="Vallier A."/>
            <person name="Jackson D.G."/>
            <person name="Latorre A."/>
            <person name="Weiss R.B."/>
            <person name="Heddi A."/>
            <person name="Moya A."/>
            <person name="Dale C."/>
        </authorList>
    </citation>
    <scope>NUCLEOTIDE SEQUENCE [LARGE SCALE GENOMIC DNA]</scope>
    <source>
        <strain evidence="6 7">HS1</strain>
    </source>
</reference>
<dbReference type="Gene3D" id="3.40.190.290">
    <property type="match status" value="1"/>
</dbReference>
<dbReference type="AlphaFoldDB" id="W0HXT4"/>
<dbReference type="Pfam" id="PF03466">
    <property type="entry name" value="LysR_substrate"/>
    <property type="match status" value="1"/>
</dbReference>
<dbReference type="CDD" id="cd08422">
    <property type="entry name" value="PBP2_CrgA_like"/>
    <property type="match status" value="1"/>
</dbReference>
<dbReference type="FunFam" id="1.10.10.10:FF:000001">
    <property type="entry name" value="LysR family transcriptional regulator"/>
    <property type="match status" value="1"/>
</dbReference>
<accession>W0HXT4</accession>
<dbReference type="SUPFAM" id="SSF46785">
    <property type="entry name" value="Winged helix' DNA-binding domain"/>
    <property type="match status" value="1"/>
</dbReference>
<dbReference type="EMBL" id="CP006569">
    <property type="protein sequence ID" value="AHF77332.1"/>
    <property type="molecule type" value="Genomic_DNA"/>
</dbReference>
<dbReference type="HOGENOM" id="CLU_039613_16_4_6"/>
<dbReference type="GO" id="GO:0006351">
    <property type="term" value="P:DNA-templated transcription"/>
    <property type="evidence" value="ECO:0007669"/>
    <property type="project" value="TreeGrafter"/>
</dbReference>
<comment type="similarity">
    <text evidence="1">Belongs to the LysR transcriptional regulatory family.</text>
</comment>
<gene>
    <name evidence="6" type="ORF">Sant_2287</name>
</gene>
<dbReference type="PANTHER" id="PTHR30537">
    <property type="entry name" value="HTH-TYPE TRANSCRIPTIONAL REGULATOR"/>
    <property type="match status" value="1"/>
</dbReference>
<evidence type="ECO:0000259" key="5">
    <source>
        <dbReference type="PROSITE" id="PS50931"/>
    </source>
</evidence>
<dbReference type="FunFam" id="3.40.190.290:FF:000001">
    <property type="entry name" value="Transcriptional regulator, LysR family"/>
    <property type="match status" value="1"/>
</dbReference>
<dbReference type="InterPro" id="IPR005119">
    <property type="entry name" value="LysR_subst-bd"/>
</dbReference>
<dbReference type="Proteomes" id="UP000019028">
    <property type="component" value="Chromosome"/>
</dbReference>
<dbReference type="PROSITE" id="PS50931">
    <property type="entry name" value="HTH_LYSR"/>
    <property type="match status" value="1"/>
</dbReference>
<dbReference type="InterPro" id="IPR036388">
    <property type="entry name" value="WH-like_DNA-bd_sf"/>
</dbReference>
<evidence type="ECO:0000256" key="2">
    <source>
        <dbReference type="ARBA" id="ARBA00023015"/>
    </source>
</evidence>
<feature type="domain" description="HTH lysR-type" evidence="5">
    <location>
        <begin position="1"/>
        <end position="58"/>
    </location>
</feature>
<dbReference type="PATRIC" id="fig|1239307.3.peg.2532"/>
<dbReference type="GO" id="GO:0003700">
    <property type="term" value="F:DNA-binding transcription factor activity"/>
    <property type="evidence" value="ECO:0007669"/>
    <property type="project" value="InterPro"/>
</dbReference>
<dbReference type="Pfam" id="PF00126">
    <property type="entry name" value="HTH_1"/>
    <property type="match status" value="1"/>
</dbReference>
<dbReference type="InterPro" id="IPR000847">
    <property type="entry name" value="LysR_HTH_N"/>
</dbReference>
<evidence type="ECO:0000313" key="6">
    <source>
        <dbReference type="EMBL" id="AHF77332.1"/>
    </source>
</evidence>
<dbReference type="RefSeq" id="WP_200867245.1">
    <property type="nucleotide sequence ID" value="NZ_CP006569.1"/>
</dbReference>
<dbReference type="Gene3D" id="1.10.10.10">
    <property type="entry name" value="Winged helix-like DNA-binding domain superfamily/Winged helix DNA-binding domain"/>
    <property type="match status" value="1"/>
</dbReference>
<sequence>MRLDDLRVFVQTADAGSFSLAARQLDIAPAYASGAVMRLERAIGTRLFVRNTRHLRLSEAGERYLPHARAALEAMAQGQRALALGQDEIAGPLRLSAPSDFGRNILLPWLDDFQQRYPRVSVQLSISDRAADLVRQPLDAAIRYGALMDSSLVAQPLVTDLRRALCAAPAYLARFGTPDSPQALRQHNCLRYFWGDTTYERWRFHLARETQTVVVSGDRTSDDAELVRRWAVAGHGLVYKSRLDLLPDIRAGRLREIFPAGYGEPAPLQLVCAHRSLLTPAIQQLLVFLRTRAAALLAG</sequence>
<evidence type="ECO:0000313" key="7">
    <source>
        <dbReference type="Proteomes" id="UP000019028"/>
    </source>
</evidence>
<dbReference type="InterPro" id="IPR058163">
    <property type="entry name" value="LysR-type_TF_proteobact-type"/>
</dbReference>
<dbReference type="GO" id="GO:0043565">
    <property type="term" value="F:sequence-specific DNA binding"/>
    <property type="evidence" value="ECO:0007669"/>
    <property type="project" value="TreeGrafter"/>
</dbReference>
<keyword evidence="4" id="KW-0804">Transcription</keyword>
<dbReference type="InterPro" id="IPR036390">
    <property type="entry name" value="WH_DNA-bd_sf"/>
</dbReference>